<gene>
    <name evidence="3" type="ORF">PAT3040_03962</name>
</gene>
<evidence type="ECO:0000313" key="3">
    <source>
        <dbReference type="EMBL" id="GBG09318.1"/>
    </source>
</evidence>
<feature type="signal peptide" evidence="1">
    <location>
        <begin position="1"/>
        <end position="28"/>
    </location>
</feature>
<organism evidence="3 4">
    <name type="scientific">Paenibacillus agaridevorans</name>
    <dbReference type="NCBI Taxonomy" id="171404"/>
    <lineage>
        <taxon>Bacteria</taxon>
        <taxon>Bacillati</taxon>
        <taxon>Bacillota</taxon>
        <taxon>Bacilli</taxon>
        <taxon>Bacillales</taxon>
        <taxon>Paenibacillaceae</taxon>
        <taxon>Paenibacillus</taxon>
    </lineage>
</organism>
<sequence length="1065" mass="117386">MKRLRSKVQYLLITGMLALLFIPLSSYAAEQSAASESGLTEATNGMGITVTSPANGTIVGNQLYIGLKVSYTTFQIAKVTAQIDDVTMNFVSCGVNYTCWKGTMDISSLPKGEKSVLITAWDSNGGSVSKTIDIIYDEKPLLQVQQLASDFTGHTPKLRVQATCSDDDPNGCTLEISYGSEKITRVNSIDQHVDLGEYIEQGLDISLTAVDSRGQTASQSFTLWPEHSEWLRLVDTVDGDILDVSTEKILFDNRQKRQLGIKDRKSGEIITVPYDLPVNDVFKYGFLTPHGAVMALQLDKGKMDAPSALYEWRDGKLNSLGYFPSSSACENEYLLCSIHDVPVNQNYALYGKNGDLIFRNLVTGTNEIIPIPPEEFIVNRFFLIGNEVYFETYSRNWENPGGSYKYDKGTITPLDDFTSETLLSTISDGHYSLFCKTTSYDSPCSLVLRGPDGDQVIGDEVWSSVRGMDYQLNQGWVAYNRPTVSGHEPLWLRAPDGQEQQVAHFSTSYPYIIAYLAENGDVAFYNDNKLFFRKYKADGISDPVEIGTSELRLIRLDGQEYGTIDNTLFALKKETTAPTIGSVQPSDDETVTVNNPVLSAVILDPDSGTDPFSLIVKVDDQILESSYDVESMTVTAPASGLQDGTHSLLIRATDKEGNIAVHSGSFSVKKSVWPEGSSLKAEDVGRNSLALSWSAARESNGYRIYRNEELIDTVNENVHSYDVTVLEPDTRYIFKVESGLPDGNWSKDGPSLLVRTSSPFLEWLNKLHAALVAGDSADIQDVRNLLDEIAELDDSTDLSLIDPLWYKISAKLPASVDQAELKISLFRIVKAMGSLRYDPQLSDLEAIRTNPEFIAALETIAAAGGQPNLSMDDFLILLFGDGRNAGGIEGAVRNILKDMKPKELATLLVNKDRMNVVLSKALAEVLEDKNTYALSAMLYKLNVKPEDIRSSLYNFQVKLKYDVPAINALIVAFIRSEADVEVKITANGKKHEYRLKVLDIELPSSIVRWTKVSGSDDVNVKLNGNVSISNHAASSTAVIQASLFNPYGGKAKVIFQKEVTLINVD</sequence>
<dbReference type="RefSeq" id="WP_108994080.1">
    <property type="nucleotide sequence ID" value="NZ_BDQX01000210.1"/>
</dbReference>
<proteinExistence type="predicted"/>
<reference evidence="3 4" key="1">
    <citation type="submission" date="2017-08" db="EMBL/GenBank/DDBJ databases">
        <title>Substantial Increase in Enzyme Production by Combined Drug-Resistance Mutations in Paenibacillus agaridevorans.</title>
        <authorList>
            <person name="Tanaka Y."/>
            <person name="Funane K."/>
            <person name="Hosaka T."/>
            <person name="Shiwa Y."/>
            <person name="Fujita N."/>
            <person name="Miyazaki T."/>
            <person name="Yoshikawa H."/>
            <person name="Murakami K."/>
            <person name="Kasahara K."/>
            <person name="Inaoka T."/>
            <person name="Hiraga Y."/>
            <person name="Ochi K."/>
        </authorList>
    </citation>
    <scope>NUCLEOTIDE SEQUENCE [LARGE SCALE GENOMIC DNA]</scope>
    <source>
        <strain evidence="3 4">T-3040</strain>
    </source>
</reference>
<dbReference type="SUPFAM" id="SSF49265">
    <property type="entry name" value="Fibronectin type III"/>
    <property type="match status" value="1"/>
</dbReference>
<name>A0A2R5EW89_9BACL</name>
<feature type="chain" id="PRO_5015361097" description="Fibronectin type-III domain-containing protein" evidence="1">
    <location>
        <begin position="29"/>
        <end position="1065"/>
    </location>
</feature>
<keyword evidence="4" id="KW-1185">Reference proteome</keyword>
<protein>
    <recommendedName>
        <fullName evidence="2">Fibronectin type-III domain-containing protein</fullName>
    </recommendedName>
</protein>
<feature type="domain" description="Fibronectin type-III" evidence="2">
    <location>
        <begin position="675"/>
        <end position="759"/>
    </location>
</feature>
<accession>A0A2R5EW89</accession>
<dbReference type="SMART" id="SM00060">
    <property type="entry name" value="FN3"/>
    <property type="match status" value="1"/>
</dbReference>
<dbReference type="CDD" id="cd00063">
    <property type="entry name" value="FN3"/>
    <property type="match status" value="1"/>
</dbReference>
<dbReference type="EMBL" id="BDQX01000210">
    <property type="protein sequence ID" value="GBG09318.1"/>
    <property type="molecule type" value="Genomic_DNA"/>
</dbReference>
<comment type="caution">
    <text evidence="3">The sequence shown here is derived from an EMBL/GenBank/DDBJ whole genome shotgun (WGS) entry which is preliminary data.</text>
</comment>
<dbReference type="Proteomes" id="UP000245202">
    <property type="component" value="Unassembled WGS sequence"/>
</dbReference>
<evidence type="ECO:0000313" key="4">
    <source>
        <dbReference type="Proteomes" id="UP000245202"/>
    </source>
</evidence>
<dbReference type="Pfam" id="PF00041">
    <property type="entry name" value="fn3"/>
    <property type="match status" value="1"/>
</dbReference>
<evidence type="ECO:0000256" key="1">
    <source>
        <dbReference type="SAM" id="SignalP"/>
    </source>
</evidence>
<dbReference type="InterPro" id="IPR036116">
    <property type="entry name" value="FN3_sf"/>
</dbReference>
<keyword evidence="1" id="KW-0732">Signal</keyword>
<dbReference type="PROSITE" id="PS50853">
    <property type="entry name" value="FN3"/>
    <property type="match status" value="1"/>
</dbReference>
<dbReference type="InterPro" id="IPR003961">
    <property type="entry name" value="FN3_dom"/>
</dbReference>
<evidence type="ECO:0000259" key="2">
    <source>
        <dbReference type="PROSITE" id="PS50853"/>
    </source>
</evidence>
<dbReference type="InterPro" id="IPR013783">
    <property type="entry name" value="Ig-like_fold"/>
</dbReference>
<dbReference type="Gene3D" id="2.60.40.10">
    <property type="entry name" value="Immunoglobulins"/>
    <property type="match status" value="1"/>
</dbReference>
<dbReference type="AlphaFoldDB" id="A0A2R5EW89"/>